<dbReference type="EMBL" id="DXEZ01000014">
    <property type="protein sequence ID" value="HIX53493.1"/>
    <property type="molecule type" value="Genomic_DNA"/>
</dbReference>
<evidence type="ECO:0000313" key="1">
    <source>
        <dbReference type="EMBL" id="HIX53493.1"/>
    </source>
</evidence>
<protein>
    <submittedName>
        <fullName evidence="1">Uncharacterized protein</fullName>
    </submittedName>
</protein>
<organism evidence="1 2">
    <name type="scientific">Candidatus Sphingobacterium stercoripullorum</name>
    <dbReference type="NCBI Taxonomy" id="2838759"/>
    <lineage>
        <taxon>Bacteria</taxon>
        <taxon>Pseudomonadati</taxon>
        <taxon>Bacteroidota</taxon>
        <taxon>Sphingobacteriia</taxon>
        <taxon>Sphingobacteriales</taxon>
        <taxon>Sphingobacteriaceae</taxon>
        <taxon>Sphingobacterium</taxon>
    </lineage>
</organism>
<gene>
    <name evidence="1" type="ORF">H9853_00575</name>
</gene>
<accession>A0A9D1W6R4</accession>
<dbReference type="AlphaFoldDB" id="A0A9D1W6R4"/>
<reference evidence="1" key="1">
    <citation type="journal article" date="2021" name="PeerJ">
        <title>Extensive microbial diversity within the chicken gut microbiome revealed by metagenomics and culture.</title>
        <authorList>
            <person name="Gilroy R."/>
            <person name="Ravi A."/>
            <person name="Getino M."/>
            <person name="Pursley I."/>
            <person name="Horton D.L."/>
            <person name="Alikhan N.F."/>
            <person name="Baker D."/>
            <person name="Gharbi K."/>
            <person name="Hall N."/>
            <person name="Watson M."/>
            <person name="Adriaenssens E.M."/>
            <person name="Foster-Nyarko E."/>
            <person name="Jarju S."/>
            <person name="Secka A."/>
            <person name="Antonio M."/>
            <person name="Oren A."/>
            <person name="Chaudhuri R.R."/>
            <person name="La Ragione R."/>
            <person name="Hildebrand F."/>
            <person name="Pallen M.J."/>
        </authorList>
    </citation>
    <scope>NUCLEOTIDE SEQUENCE</scope>
    <source>
        <strain evidence="1">1719</strain>
    </source>
</reference>
<name>A0A9D1W6R4_9SPHI</name>
<sequence>MHHIEYENSYLTLLTGKEILNPYLVLKEVFKGSSSPVALQDELYELLTAIMRPNYWRSYQSPLVLYKKYKKLLRLFEAGWLIQKIRPEFDLSEKLSIPFKEVKVDEIKSQGFKPGSDPLTNEYQSLVQFYCSYSLSSLGREVYCLLFDGFMSGCTDGTYELDVYLIKQVQNMSELIRVLHTIGRYEQNTVLSPRDIDILNREKEALYARDNLHDYENDIYDFYEHSEKDEVRKALDISRGILRTENFWRLHGNPANILHYFHDFLFVLDYFWCDYKYIVEAGIDISTKWEIDSEVREELYNQGHKWIDRPWEFLHNQFEKDSIRGWRYRLERLLEDVLSNHNWGIFHVHDEVLYFIDSLLLLVDLLDYEPKEC</sequence>
<reference evidence="1" key="2">
    <citation type="submission" date="2021-04" db="EMBL/GenBank/DDBJ databases">
        <authorList>
            <person name="Gilroy R."/>
        </authorList>
    </citation>
    <scope>NUCLEOTIDE SEQUENCE</scope>
    <source>
        <strain evidence="1">1719</strain>
    </source>
</reference>
<dbReference type="Proteomes" id="UP000824156">
    <property type="component" value="Unassembled WGS sequence"/>
</dbReference>
<evidence type="ECO:0000313" key="2">
    <source>
        <dbReference type="Proteomes" id="UP000824156"/>
    </source>
</evidence>
<proteinExistence type="predicted"/>
<comment type="caution">
    <text evidence="1">The sequence shown here is derived from an EMBL/GenBank/DDBJ whole genome shotgun (WGS) entry which is preliminary data.</text>
</comment>